<comment type="caution">
    <text evidence="3">The sequence shown here is derived from an EMBL/GenBank/DDBJ whole genome shotgun (WGS) entry which is preliminary data.</text>
</comment>
<evidence type="ECO:0000256" key="1">
    <source>
        <dbReference type="ARBA" id="ARBA00034772"/>
    </source>
</evidence>
<gene>
    <name evidence="3" type="ORF">GCM10023209_34840</name>
</gene>
<name>A0ABP9LL67_9RHOB</name>
<dbReference type="Pfam" id="PF00206">
    <property type="entry name" value="Lyase_1"/>
    <property type="match status" value="1"/>
</dbReference>
<dbReference type="RefSeq" id="WP_259554201.1">
    <property type="nucleotide sequence ID" value="NZ_BAABHW010000007.1"/>
</dbReference>
<dbReference type="PRINTS" id="PR00145">
    <property type="entry name" value="ARGSUCLYASE"/>
</dbReference>
<proteinExistence type="inferred from homology"/>
<accession>A0ABP9LL67</accession>
<dbReference type="PRINTS" id="PR00149">
    <property type="entry name" value="FUMRATELYASE"/>
</dbReference>
<keyword evidence="3" id="KW-0456">Lyase</keyword>
<dbReference type="SUPFAM" id="SSF48557">
    <property type="entry name" value="L-aspartase-like"/>
    <property type="match status" value="1"/>
</dbReference>
<dbReference type="PANTHER" id="PTHR43172">
    <property type="entry name" value="ADENYLOSUCCINATE LYASE"/>
    <property type="match status" value="1"/>
</dbReference>
<sequence length="436" mass="44826">MSLSPLDSPMWQDLFGSAMARDCLGDDALVAAMIRVEVALAEACEAQGLTPEGSGARIASALSDAPLSPADLAEGAARDGVPIPALLAALRARLDAQAADALHWGATSQDIVDSATVLCLRDFAARMGTEADAVLDRLAELAGAEAETVMLARTRTQGAVPTTFGAVVADWGMGLADAKERLTEAAARLCDLSLHGAAGTDGALGARADAIRDDMAGRLGLKANPTPWHRQRTRISDFAAASAAIAMQAGRIGADLALLAATGIAELRLSGGGSSAMPHKVNPVRAEAAQSLARFAAHLQGAVTEAALHVSQRDGAAWGLEWLSLRPLCGASAAALDNIARALDGLQPNRAAMAQNLANAGIGPFSERLSYLLAAQMPRSDARDAMARALATDDPVAALRAAYPELNWTDAMDPLAAAGHAPRLARAFSTSRGPTT</sequence>
<dbReference type="Gene3D" id="1.20.200.10">
    <property type="entry name" value="Fumarase/aspartase (Central domain)"/>
    <property type="match status" value="1"/>
</dbReference>
<feature type="domain" description="Fumarate lyase N-terminal" evidence="2">
    <location>
        <begin position="95"/>
        <end position="293"/>
    </location>
</feature>
<dbReference type="PROSITE" id="PS00163">
    <property type="entry name" value="FUMARATE_LYASES"/>
    <property type="match status" value="1"/>
</dbReference>
<dbReference type="InterPro" id="IPR008948">
    <property type="entry name" value="L-Aspartase-like"/>
</dbReference>
<dbReference type="GO" id="GO:0016829">
    <property type="term" value="F:lyase activity"/>
    <property type="evidence" value="ECO:0007669"/>
    <property type="project" value="UniProtKB-KW"/>
</dbReference>
<reference evidence="4" key="1">
    <citation type="journal article" date="2019" name="Int. J. Syst. Evol. Microbiol.">
        <title>The Global Catalogue of Microorganisms (GCM) 10K type strain sequencing project: providing services to taxonomists for standard genome sequencing and annotation.</title>
        <authorList>
            <consortium name="The Broad Institute Genomics Platform"/>
            <consortium name="The Broad Institute Genome Sequencing Center for Infectious Disease"/>
            <person name="Wu L."/>
            <person name="Ma J."/>
        </authorList>
    </citation>
    <scope>NUCLEOTIDE SEQUENCE [LARGE SCALE GENOMIC DNA]</scope>
    <source>
        <strain evidence="4">JCM 18015</strain>
    </source>
</reference>
<keyword evidence="4" id="KW-1185">Reference proteome</keyword>
<dbReference type="EMBL" id="BAABHW010000007">
    <property type="protein sequence ID" value="GAA5080817.1"/>
    <property type="molecule type" value="Genomic_DNA"/>
</dbReference>
<protein>
    <submittedName>
        <fullName evidence="3">Lyase family protein</fullName>
    </submittedName>
</protein>
<dbReference type="InterPro" id="IPR000362">
    <property type="entry name" value="Fumarate_lyase_fam"/>
</dbReference>
<comment type="similarity">
    <text evidence="1">Belongs to the class-II fumarase/aspartase family.</text>
</comment>
<dbReference type="InterPro" id="IPR022761">
    <property type="entry name" value="Fumarate_lyase_N"/>
</dbReference>
<dbReference type="Proteomes" id="UP001499910">
    <property type="component" value="Unassembled WGS sequence"/>
</dbReference>
<evidence type="ECO:0000313" key="4">
    <source>
        <dbReference type="Proteomes" id="UP001499910"/>
    </source>
</evidence>
<evidence type="ECO:0000313" key="3">
    <source>
        <dbReference type="EMBL" id="GAA5080817.1"/>
    </source>
</evidence>
<dbReference type="PANTHER" id="PTHR43172:SF2">
    <property type="entry name" value="ADENYLOSUCCINATE LYASE C-TERMINAL DOMAIN-CONTAINING PROTEIN"/>
    <property type="match status" value="1"/>
</dbReference>
<dbReference type="InterPro" id="IPR020557">
    <property type="entry name" value="Fumarate_lyase_CS"/>
</dbReference>
<organism evidence="3 4">
    <name type="scientific">[Roseibacterium] beibuensis</name>
    <dbReference type="NCBI Taxonomy" id="1193142"/>
    <lineage>
        <taxon>Bacteria</taxon>
        <taxon>Pseudomonadati</taxon>
        <taxon>Pseudomonadota</taxon>
        <taxon>Alphaproteobacteria</taxon>
        <taxon>Rhodobacterales</taxon>
        <taxon>Roseobacteraceae</taxon>
        <taxon>Roseicyclus</taxon>
    </lineage>
</organism>
<evidence type="ECO:0000259" key="2">
    <source>
        <dbReference type="Pfam" id="PF00206"/>
    </source>
</evidence>